<dbReference type="GO" id="GO:0032589">
    <property type="term" value="C:neuron projection membrane"/>
    <property type="evidence" value="ECO:0007669"/>
    <property type="project" value="TreeGrafter"/>
</dbReference>
<organism evidence="3">
    <name type="scientific">Hyalella azteca</name>
    <name type="common">Amphipod</name>
    <dbReference type="NCBI Taxonomy" id="294128"/>
    <lineage>
        <taxon>Eukaryota</taxon>
        <taxon>Metazoa</taxon>
        <taxon>Ecdysozoa</taxon>
        <taxon>Arthropoda</taxon>
        <taxon>Crustacea</taxon>
        <taxon>Multicrustacea</taxon>
        <taxon>Malacostraca</taxon>
        <taxon>Eumalacostraca</taxon>
        <taxon>Peracarida</taxon>
        <taxon>Amphipoda</taxon>
        <taxon>Senticaudata</taxon>
        <taxon>Talitrida</taxon>
        <taxon>Talitroidea</taxon>
        <taxon>Hyalellidae</taxon>
        <taxon>Hyalella</taxon>
    </lineage>
</organism>
<feature type="region of interest" description="Disordered" evidence="1">
    <location>
        <begin position="1"/>
        <end position="62"/>
    </location>
</feature>
<dbReference type="InterPro" id="IPR003599">
    <property type="entry name" value="Ig_sub"/>
</dbReference>
<evidence type="ECO:0000313" key="3">
    <source>
        <dbReference type="EMBL" id="KAA0183247.1"/>
    </source>
</evidence>
<dbReference type="Proteomes" id="UP000711488">
    <property type="component" value="Unassembled WGS sequence"/>
</dbReference>
<comment type="caution">
    <text evidence="3">The sequence shown here is derived from an EMBL/GenBank/DDBJ whole genome shotgun (WGS) entry which is preliminary data.</text>
</comment>
<dbReference type="InterPro" id="IPR036179">
    <property type="entry name" value="Ig-like_dom_sf"/>
</dbReference>
<dbReference type="PANTHER" id="PTHR23279">
    <property type="entry name" value="DEFECTIVE PROBOSCIS EXTENSION RESPONSE DPR -RELATED"/>
    <property type="match status" value="1"/>
</dbReference>
<dbReference type="PROSITE" id="PS50835">
    <property type="entry name" value="IG_LIKE"/>
    <property type="match status" value="1"/>
</dbReference>
<feature type="region of interest" description="Disordered" evidence="1">
    <location>
        <begin position="155"/>
        <end position="180"/>
    </location>
</feature>
<gene>
    <name evidence="3" type="ORF">HAZT_HAZT005139</name>
</gene>
<reference evidence="3" key="2">
    <citation type="journal article" date="2018" name="Environ. Sci. Technol.">
        <title>The Toxicogenome of Hyalella azteca: A Model for Sediment Ecotoxicology and Evolutionary Toxicology.</title>
        <authorList>
            <person name="Poynton H.C."/>
            <person name="Hasenbein S."/>
            <person name="Benoit J.B."/>
            <person name="Sepulveda M.S."/>
            <person name="Poelchau M.F."/>
            <person name="Hughes D.S.T."/>
            <person name="Murali S.C."/>
            <person name="Chen S."/>
            <person name="Glastad K.M."/>
            <person name="Goodisman M.A.D."/>
            <person name="Werren J.H."/>
            <person name="Vineis J.H."/>
            <person name="Bowen J.L."/>
            <person name="Friedrich M."/>
            <person name="Jones J."/>
            <person name="Robertson H.M."/>
            <person name="Feyereisen R."/>
            <person name="Mechler-Hickson A."/>
            <person name="Mathers N."/>
            <person name="Lee C.E."/>
            <person name="Colbourne J.K."/>
            <person name="Biales A."/>
            <person name="Johnston J.S."/>
            <person name="Wellborn G.A."/>
            <person name="Rosendale A.J."/>
            <person name="Cridge A.G."/>
            <person name="Munoz-Torres M.C."/>
            <person name="Bain P.A."/>
            <person name="Manny A.R."/>
            <person name="Major K.M."/>
            <person name="Lambert F.N."/>
            <person name="Vulpe C.D."/>
            <person name="Tuck P."/>
            <person name="Blalock B.J."/>
            <person name="Lin Y.Y."/>
            <person name="Smith M.E."/>
            <person name="Ochoa-Acuna H."/>
            <person name="Chen M.M."/>
            <person name="Childers C.P."/>
            <person name="Qu J."/>
            <person name="Dugan S."/>
            <person name="Lee S.L."/>
            <person name="Chao H."/>
            <person name="Dinh H."/>
            <person name="Han Y."/>
            <person name="Doddapaneni H."/>
            <person name="Worley K.C."/>
            <person name="Muzny D.M."/>
            <person name="Gibbs R.A."/>
            <person name="Richards S."/>
        </authorList>
    </citation>
    <scope>NUCLEOTIDE SEQUENCE</scope>
    <source>
        <strain evidence="3">HAZT.00-mixed</strain>
        <tissue evidence="3">Whole organism</tissue>
    </source>
</reference>
<dbReference type="Gene3D" id="2.60.40.10">
    <property type="entry name" value="Immunoglobulins"/>
    <property type="match status" value="2"/>
</dbReference>
<protein>
    <recommendedName>
        <fullName evidence="2">Ig-like domain-containing protein</fullName>
    </recommendedName>
</protein>
<dbReference type="OrthoDB" id="190835at2759"/>
<dbReference type="InterPro" id="IPR037448">
    <property type="entry name" value="Zig-8"/>
</dbReference>
<dbReference type="InterPro" id="IPR013783">
    <property type="entry name" value="Ig-like_fold"/>
</dbReference>
<reference evidence="3" key="3">
    <citation type="submission" date="2019-06" db="EMBL/GenBank/DDBJ databases">
        <authorList>
            <person name="Poynton C."/>
            <person name="Hasenbein S."/>
            <person name="Benoit J.B."/>
            <person name="Sepulveda M.S."/>
            <person name="Poelchau M.F."/>
            <person name="Murali S.C."/>
            <person name="Chen S."/>
            <person name="Glastad K.M."/>
            <person name="Werren J.H."/>
            <person name="Vineis J.H."/>
            <person name="Bowen J.L."/>
            <person name="Friedrich M."/>
            <person name="Jones J."/>
            <person name="Robertson H.M."/>
            <person name="Feyereisen R."/>
            <person name="Mechler-Hickson A."/>
            <person name="Mathers N."/>
            <person name="Lee C.E."/>
            <person name="Colbourne J.K."/>
            <person name="Biales A."/>
            <person name="Johnston J.S."/>
            <person name="Wellborn G.A."/>
            <person name="Rosendale A.J."/>
            <person name="Cridge A.G."/>
            <person name="Munoz-Torres M.C."/>
            <person name="Bain P.A."/>
            <person name="Manny A.R."/>
            <person name="Major K.M."/>
            <person name="Lambert F.N."/>
            <person name="Vulpe C.D."/>
            <person name="Tuck P."/>
            <person name="Blalock B.J."/>
            <person name="Lin Y.-Y."/>
            <person name="Smith M.E."/>
            <person name="Ochoa-Acuna H."/>
            <person name="Chen M.-J.M."/>
            <person name="Childers C.P."/>
            <person name="Qu J."/>
            <person name="Dugan S."/>
            <person name="Lee S.L."/>
            <person name="Chao H."/>
            <person name="Dinh H."/>
            <person name="Han Y."/>
            <person name="Doddapaneni H."/>
            <person name="Worley K.C."/>
            <person name="Muzny D.M."/>
            <person name="Gibbs R.A."/>
            <person name="Richards S."/>
        </authorList>
    </citation>
    <scope>NUCLEOTIDE SEQUENCE</scope>
    <source>
        <strain evidence="3">HAZT.00-mixed</strain>
        <tissue evidence="3">Whole organism</tissue>
    </source>
</reference>
<dbReference type="EMBL" id="JQDR03017993">
    <property type="protein sequence ID" value="KAA0183247.1"/>
    <property type="molecule type" value="Genomic_DNA"/>
</dbReference>
<feature type="compositionally biased region" description="Basic and acidic residues" evidence="1">
    <location>
        <begin position="28"/>
        <end position="39"/>
    </location>
</feature>
<dbReference type="SUPFAM" id="SSF48726">
    <property type="entry name" value="Immunoglobulin"/>
    <property type="match status" value="1"/>
</dbReference>
<name>A0A6A0GN97_HYAAZ</name>
<dbReference type="GO" id="GO:0050808">
    <property type="term" value="P:synapse organization"/>
    <property type="evidence" value="ECO:0007669"/>
    <property type="project" value="TreeGrafter"/>
</dbReference>
<sequence>MKSSSNVSGSLERSINQALPKNIKKREHTSDPHQREHARYKSAKSGRRISRNAAGGPFFDPKSPEEVKVAIGTTAHVPCMVRNIGTKQVSGDTITKDWVLIIQHTDIQDSGLYECQVPTKPVTSHTVQLKVLEFILWYHKDKLVNYSASSGSISSGRGSMGAEGGRVRVQTSHTKDTSRSSLLVSNATTRDSGRYHCEPSNAPKAVALVHVIPSEDPAAMQTTNSVDANEASGMLLLLTALLAIMLKSVLRYDCKDGDSVDDVEQPE</sequence>
<evidence type="ECO:0000259" key="2">
    <source>
        <dbReference type="PROSITE" id="PS50835"/>
    </source>
</evidence>
<dbReference type="AlphaFoldDB" id="A0A6A0GN97"/>
<evidence type="ECO:0000256" key="1">
    <source>
        <dbReference type="SAM" id="MobiDB-lite"/>
    </source>
</evidence>
<feature type="compositionally biased region" description="Basic residues" evidence="1">
    <location>
        <begin position="40"/>
        <end position="50"/>
    </location>
</feature>
<accession>A0A6A0GN97</accession>
<reference evidence="3" key="1">
    <citation type="submission" date="2014-08" db="EMBL/GenBank/DDBJ databases">
        <authorList>
            <person name="Murali S."/>
            <person name="Richards S."/>
            <person name="Bandaranaike D."/>
            <person name="Bellair M."/>
            <person name="Blankenburg K."/>
            <person name="Chao H."/>
            <person name="Dinh H."/>
            <person name="Doddapaneni H."/>
            <person name="Dugan-Rocha S."/>
            <person name="Elkadiri S."/>
            <person name="Gnanaolivu R."/>
            <person name="Hughes D."/>
            <person name="Lee S."/>
            <person name="Li M."/>
            <person name="Ming W."/>
            <person name="Munidasa M."/>
            <person name="Muniz J."/>
            <person name="Nguyen L."/>
            <person name="Osuji N."/>
            <person name="Pu L.-L."/>
            <person name="Puazo M."/>
            <person name="Skinner E."/>
            <person name="Qu C."/>
            <person name="Quiroz J."/>
            <person name="Raj R."/>
            <person name="Weissenberger G."/>
            <person name="Xin Y."/>
            <person name="Zou X."/>
            <person name="Han Y."/>
            <person name="Worley K."/>
            <person name="Muzny D."/>
            <person name="Gibbs R."/>
        </authorList>
    </citation>
    <scope>NUCLEOTIDE SEQUENCE</scope>
    <source>
        <strain evidence="3">HAZT.00-mixed</strain>
        <tissue evidence="3">Whole organism</tissue>
    </source>
</reference>
<feature type="compositionally biased region" description="Polar residues" evidence="1">
    <location>
        <begin position="1"/>
        <end position="19"/>
    </location>
</feature>
<dbReference type="SMART" id="SM00409">
    <property type="entry name" value="IG"/>
    <property type="match status" value="2"/>
</dbReference>
<dbReference type="InterPro" id="IPR007110">
    <property type="entry name" value="Ig-like_dom"/>
</dbReference>
<dbReference type="PANTHER" id="PTHR23279:SF36">
    <property type="entry name" value="DEFECTIVE PROBOSCIS EXTENSION RESPONSE 9, ISOFORM A"/>
    <property type="match status" value="1"/>
</dbReference>
<proteinExistence type="predicted"/>
<feature type="domain" description="Ig-like" evidence="2">
    <location>
        <begin position="57"/>
        <end position="207"/>
    </location>
</feature>